<keyword evidence="8" id="KW-1185">Reference proteome</keyword>
<evidence type="ECO:0000256" key="5">
    <source>
        <dbReference type="SAM" id="Phobius"/>
    </source>
</evidence>
<reference evidence="7" key="1">
    <citation type="submission" date="2021-10" db="EMBL/GenBank/DDBJ databases">
        <title>Tropical sea cucumber genome reveals ecological adaptation and Cuvierian tubules defense mechanism.</title>
        <authorList>
            <person name="Chen T."/>
        </authorList>
    </citation>
    <scope>NUCLEOTIDE SEQUENCE</scope>
    <source>
        <strain evidence="7">Nanhai2018</strain>
        <tissue evidence="7">Muscle</tissue>
    </source>
</reference>
<keyword evidence="4 5" id="KW-0472">Membrane</keyword>
<feature type="transmembrane region" description="Helical" evidence="5">
    <location>
        <begin position="127"/>
        <end position="149"/>
    </location>
</feature>
<dbReference type="Pfam" id="PF00892">
    <property type="entry name" value="EamA"/>
    <property type="match status" value="1"/>
</dbReference>
<gene>
    <name evidence="7" type="ORF">HOLleu_04568</name>
</gene>
<organism evidence="7 8">
    <name type="scientific">Holothuria leucospilota</name>
    <name type="common">Black long sea cucumber</name>
    <name type="synonym">Mertensiothuria leucospilota</name>
    <dbReference type="NCBI Taxonomy" id="206669"/>
    <lineage>
        <taxon>Eukaryota</taxon>
        <taxon>Metazoa</taxon>
        <taxon>Echinodermata</taxon>
        <taxon>Eleutherozoa</taxon>
        <taxon>Echinozoa</taxon>
        <taxon>Holothuroidea</taxon>
        <taxon>Aspidochirotacea</taxon>
        <taxon>Aspidochirotida</taxon>
        <taxon>Holothuriidae</taxon>
        <taxon>Holothuria</taxon>
    </lineage>
</organism>
<dbReference type="OrthoDB" id="306876at2759"/>
<evidence type="ECO:0000259" key="6">
    <source>
        <dbReference type="Pfam" id="PF00892"/>
    </source>
</evidence>
<dbReference type="AlphaFoldDB" id="A0A9Q1HMF7"/>
<dbReference type="GO" id="GO:0016020">
    <property type="term" value="C:membrane"/>
    <property type="evidence" value="ECO:0007669"/>
    <property type="project" value="UniProtKB-SubCell"/>
</dbReference>
<keyword evidence="3 5" id="KW-1133">Transmembrane helix</keyword>
<comment type="subcellular location">
    <subcellularLocation>
        <location evidence="1">Membrane</location>
        <topology evidence="1">Multi-pass membrane protein</topology>
    </subcellularLocation>
</comment>
<dbReference type="SUPFAM" id="SSF103481">
    <property type="entry name" value="Multidrug resistance efflux transporter EmrE"/>
    <property type="match status" value="1"/>
</dbReference>
<evidence type="ECO:0000256" key="1">
    <source>
        <dbReference type="ARBA" id="ARBA00004141"/>
    </source>
</evidence>
<feature type="transmembrane region" description="Helical" evidence="5">
    <location>
        <begin position="254"/>
        <end position="273"/>
    </location>
</feature>
<comment type="caution">
    <text evidence="7">The sequence shown here is derived from an EMBL/GenBank/DDBJ whole genome shotgun (WGS) entry which is preliminary data.</text>
</comment>
<feature type="transmembrane region" description="Helical" evidence="5">
    <location>
        <begin position="191"/>
        <end position="210"/>
    </location>
</feature>
<keyword evidence="2 5" id="KW-0812">Transmembrane</keyword>
<feature type="domain" description="EamA" evidence="6">
    <location>
        <begin position="161"/>
        <end position="294"/>
    </location>
</feature>
<sequence>MALADFLELHKGSIHCITFGVMVTLQANLAKVLTYSSHTSYITFIRSVFAVFMAMPFVEWDASDKHDVTDLLLYLSSAISNVMLCGLGVLGFNYLGVGDSTAIEFGGSLILVGVIGHFFLNERLSILYLILLLFDCVGIVLVVQPSFVFGTPGASSEGREIGAIITLGAAFFFAMWHVVVRKLAQRNALRCWLMIYTHGLVGLAMAGAWTAVESAWQVPDTWFSGIVFIGNGVASTIQLVTGFKALTNEDAKKVALVLTLSVVLSYVLQLTAFGEELEWISITGGIIVVVCVVLSECWDYIKDKINNL</sequence>
<name>A0A9Q1HMF7_HOLLE</name>
<feature type="transmembrane region" description="Helical" evidence="5">
    <location>
        <begin position="72"/>
        <end position="95"/>
    </location>
</feature>
<feature type="transmembrane region" description="Helical" evidence="5">
    <location>
        <begin position="279"/>
        <end position="301"/>
    </location>
</feature>
<proteinExistence type="predicted"/>
<evidence type="ECO:0000313" key="8">
    <source>
        <dbReference type="Proteomes" id="UP001152320"/>
    </source>
</evidence>
<feature type="transmembrane region" description="Helical" evidence="5">
    <location>
        <begin position="161"/>
        <end position="179"/>
    </location>
</feature>
<dbReference type="PANTHER" id="PTHR22911">
    <property type="entry name" value="ACYL-MALONYL CONDENSING ENZYME-RELATED"/>
    <property type="match status" value="1"/>
</dbReference>
<dbReference type="InterPro" id="IPR037185">
    <property type="entry name" value="EmrE-like"/>
</dbReference>
<dbReference type="PANTHER" id="PTHR22911:SF6">
    <property type="entry name" value="SOLUTE CARRIER FAMILY 35 MEMBER G1"/>
    <property type="match status" value="1"/>
</dbReference>
<evidence type="ECO:0000256" key="4">
    <source>
        <dbReference type="ARBA" id="ARBA00023136"/>
    </source>
</evidence>
<feature type="transmembrane region" description="Helical" evidence="5">
    <location>
        <begin position="101"/>
        <end position="120"/>
    </location>
</feature>
<dbReference type="Proteomes" id="UP001152320">
    <property type="component" value="Chromosome 1"/>
</dbReference>
<accession>A0A9Q1HMF7</accession>
<feature type="transmembrane region" description="Helical" evidence="5">
    <location>
        <begin position="41"/>
        <end position="60"/>
    </location>
</feature>
<feature type="transmembrane region" description="Helical" evidence="5">
    <location>
        <begin position="222"/>
        <end position="242"/>
    </location>
</feature>
<evidence type="ECO:0000256" key="2">
    <source>
        <dbReference type="ARBA" id="ARBA00022692"/>
    </source>
</evidence>
<protein>
    <submittedName>
        <fullName evidence="7">Solute carrier family 35 member G1</fullName>
    </submittedName>
</protein>
<evidence type="ECO:0000313" key="7">
    <source>
        <dbReference type="EMBL" id="KAJ8051118.1"/>
    </source>
</evidence>
<dbReference type="EMBL" id="JAIZAY010000001">
    <property type="protein sequence ID" value="KAJ8051118.1"/>
    <property type="molecule type" value="Genomic_DNA"/>
</dbReference>
<dbReference type="InterPro" id="IPR000620">
    <property type="entry name" value="EamA_dom"/>
</dbReference>
<evidence type="ECO:0000256" key="3">
    <source>
        <dbReference type="ARBA" id="ARBA00022989"/>
    </source>
</evidence>